<feature type="region of interest" description="Disordered" evidence="1">
    <location>
        <begin position="1"/>
        <end position="63"/>
    </location>
</feature>
<comment type="caution">
    <text evidence="2">The sequence shown here is derived from an EMBL/GenBank/DDBJ whole genome shotgun (WGS) entry which is preliminary data.</text>
</comment>
<accession>A0A151HPV9</accession>
<evidence type="ECO:0000313" key="3">
    <source>
        <dbReference type="Proteomes" id="UP000075225"/>
    </source>
</evidence>
<sequence length="136" mass="14122">MEVRGGAAPKGGSRDPGTAAGPPASRLAGVDALEAPPHREEGRGGTRPSLSQRGRKCEARRRATAEKGDACGLACIDGETVRGAQGLFARRSHRRSIVSAPWLRNLAPLGAEARGSLAGHGAPRRLETQMSPADLL</sequence>
<dbReference type="Proteomes" id="UP000075225">
    <property type="component" value="Unassembled WGS sequence"/>
</dbReference>
<organism evidence="2 3">
    <name type="scientific">Toxoplasma gondii TgCatPRC2</name>
    <dbReference type="NCBI Taxonomy" id="1130821"/>
    <lineage>
        <taxon>Eukaryota</taxon>
        <taxon>Sar</taxon>
        <taxon>Alveolata</taxon>
        <taxon>Apicomplexa</taxon>
        <taxon>Conoidasida</taxon>
        <taxon>Coccidia</taxon>
        <taxon>Eucoccidiorida</taxon>
        <taxon>Eimeriorina</taxon>
        <taxon>Sarcocystidae</taxon>
        <taxon>Toxoplasma</taxon>
    </lineage>
</organism>
<proteinExistence type="predicted"/>
<feature type="region of interest" description="Disordered" evidence="1">
    <location>
        <begin position="115"/>
        <end position="136"/>
    </location>
</feature>
<evidence type="ECO:0000256" key="1">
    <source>
        <dbReference type="SAM" id="MobiDB-lite"/>
    </source>
</evidence>
<evidence type="ECO:0000313" key="2">
    <source>
        <dbReference type="EMBL" id="KYK71416.1"/>
    </source>
</evidence>
<gene>
    <name evidence="2" type="ORF">TGPRC2_274000B</name>
</gene>
<dbReference type="VEuPathDB" id="ToxoDB:TGPRC2_274000B"/>
<reference evidence="3" key="1">
    <citation type="submission" date="2016-03" db="EMBL/GenBank/DDBJ databases">
        <authorList>
            <person name="Sibley D."/>
            <person name="Venepally P."/>
            <person name="Karamycheva S."/>
            <person name="Hadjithomas M."/>
            <person name="Khan A."/>
            <person name="Brunk B."/>
            <person name="Roos D."/>
            <person name="Caler E."/>
            <person name="Lorenzi H."/>
        </authorList>
    </citation>
    <scope>NUCLEOTIDE SEQUENCE [LARGE SCALE GENOMIC DNA]</scope>
    <source>
        <strain evidence="3">TgCatPRC2</strain>
    </source>
</reference>
<dbReference type="AlphaFoldDB" id="A0A151HPV9"/>
<dbReference type="EMBL" id="AHZP02000246">
    <property type="protein sequence ID" value="KYK71416.1"/>
    <property type="molecule type" value="Genomic_DNA"/>
</dbReference>
<name>A0A151HPV9_TOXGO</name>
<protein>
    <submittedName>
        <fullName evidence="2">Uncharacterized protein</fullName>
    </submittedName>
</protein>